<name>A0AAV4U8B9_9ARAC</name>
<comment type="caution">
    <text evidence="2">The sequence shown here is derived from an EMBL/GenBank/DDBJ whole genome shotgun (WGS) entry which is preliminary data.</text>
</comment>
<organism evidence="2 3">
    <name type="scientific">Caerostris darwini</name>
    <dbReference type="NCBI Taxonomy" id="1538125"/>
    <lineage>
        <taxon>Eukaryota</taxon>
        <taxon>Metazoa</taxon>
        <taxon>Ecdysozoa</taxon>
        <taxon>Arthropoda</taxon>
        <taxon>Chelicerata</taxon>
        <taxon>Arachnida</taxon>
        <taxon>Araneae</taxon>
        <taxon>Araneomorphae</taxon>
        <taxon>Entelegynae</taxon>
        <taxon>Araneoidea</taxon>
        <taxon>Araneidae</taxon>
        <taxon>Caerostris</taxon>
    </lineage>
</organism>
<dbReference type="AlphaFoldDB" id="A0AAV4U8B9"/>
<protein>
    <submittedName>
        <fullName evidence="2">Uncharacterized protein</fullName>
    </submittedName>
</protein>
<evidence type="ECO:0000313" key="3">
    <source>
        <dbReference type="Proteomes" id="UP001054837"/>
    </source>
</evidence>
<sequence>MNEMEVSSEGNGASEAHQEIPSHPNADASTTVTPEGMCRQARDDSNCDIAFESDNALPPEILSATQGVSQFEVYGVPWPYMGLNS</sequence>
<dbReference type="EMBL" id="BPLQ01010848">
    <property type="protein sequence ID" value="GIY53998.1"/>
    <property type="molecule type" value="Genomic_DNA"/>
</dbReference>
<proteinExistence type="predicted"/>
<accession>A0AAV4U8B9</accession>
<gene>
    <name evidence="2" type="ORF">CDAR_477121</name>
</gene>
<keyword evidence="3" id="KW-1185">Reference proteome</keyword>
<reference evidence="2 3" key="1">
    <citation type="submission" date="2021-06" db="EMBL/GenBank/DDBJ databases">
        <title>Caerostris darwini draft genome.</title>
        <authorList>
            <person name="Kono N."/>
            <person name="Arakawa K."/>
        </authorList>
    </citation>
    <scope>NUCLEOTIDE SEQUENCE [LARGE SCALE GENOMIC DNA]</scope>
</reference>
<evidence type="ECO:0000256" key="1">
    <source>
        <dbReference type="SAM" id="MobiDB-lite"/>
    </source>
</evidence>
<dbReference type="Proteomes" id="UP001054837">
    <property type="component" value="Unassembled WGS sequence"/>
</dbReference>
<feature type="region of interest" description="Disordered" evidence="1">
    <location>
        <begin position="1"/>
        <end position="41"/>
    </location>
</feature>
<evidence type="ECO:0000313" key="2">
    <source>
        <dbReference type="EMBL" id="GIY53998.1"/>
    </source>
</evidence>